<evidence type="ECO:0000256" key="1">
    <source>
        <dbReference type="SAM" id="MobiDB-lite"/>
    </source>
</evidence>
<name>A0A7W6BPB6_9SPHN</name>
<feature type="compositionally biased region" description="Polar residues" evidence="1">
    <location>
        <begin position="23"/>
        <end position="37"/>
    </location>
</feature>
<sequence length="37" mass="4031">MKLASLLQPATATQDRQAWPSGSEASHQNQNLKIVPI</sequence>
<dbReference type="AlphaFoldDB" id="A0A7W6BPB6"/>
<organism evidence="2 3">
    <name type="scientific">Sphingobium jiangsuense</name>
    <dbReference type="NCBI Taxonomy" id="870476"/>
    <lineage>
        <taxon>Bacteria</taxon>
        <taxon>Pseudomonadati</taxon>
        <taxon>Pseudomonadota</taxon>
        <taxon>Alphaproteobacteria</taxon>
        <taxon>Sphingomonadales</taxon>
        <taxon>Sphingomonadaceae</taxon>
        <taxon>Sphingobium</taxon>
    </lineage>
</organism>
<feature type="region of interest" description="Disordered" evidence="1">
    <location>
        <begin position="1"/>
        <end position="37"/>
    </location>
</feature>
<accession>A0A7W6BPB6</accession>
<dbReference type="EMBL" id="JACIDT010000011">
    <property type="protein sequence ID" value="MBB3927292.1"/>
    <property type="molecule type" value="Genomic_DNA"/>
</dbReference>
<protein>
    <submittedName>
        <fullName evidence="2">Uncharacterized protein</fullName>
    </submittedName>
</protein>
<gene>
    <name evidence="2" type="ORF">GGR43_003021</name>
</gene>
<proteinExistence type="predicted"/>
<evidence type="ECO:0000313" key="3">
    <source>
        <dbReference type="Proteomes" id="UP000571950"/>
    </source>
</evidence>
<evidence type="ECO:0000313" key="2">
    <source>
        <dbReference type="EMBL" id="MBB3927292.1"/>
    </source>
</evidence>
<reference evidence="2 3" key="1">
    <citation type="submission" date="2020-08" db="EMBL/GenBank/DDBJ databases">
        <title>Genomic Encyclopedia of Type Strains, Phase IV (KMG-IV): sequencing the most valuable type-strain genomes for metagenomic binning, comparative biology and taxonomic classification.</title>
        <authorList>
            <person name="Goeker M."/>
        </authorList>
    </citation>
    <scope>NUCLEOTIDE SEQUENCE [LARGE SCALE GENOMIC DNA]</scope>
    <source>
        <strain evidence="2 3">DSM 26189</strain>
    </source>
</reference>
<comment type="caution">
    <text evidence="2">The sequence shown here is derived from an EMBL/GenBank/DDBJ whole genome shotgun (WGS) entry which is preliminary data.</text>
</comment>
<keyword evidence="3" id="KW-1185">Reference proteome</keyword>
<dbReference type="Proteomes" id="UP000571950">
    <property type="component" value="Unassembled WGS sequence"/>
</dbReference>